<dbReference type="Proteomes" id="UP000326396">
    <property type="component" value="Unassembled WGS sequence"/>
</dbReference>
<proteinExistence type="predicted"/>
<evidence type="ECO:0000313" key="2">
    <source>
        <dbReference type="Proteomes" id="UP000326396"/>
    </source>
</evidence>
<dbReference type="AlphaFoldDB" id="A0A5N6LCN2"/>
<organism evidence="1 2">
    <name type="scientific">Mikania micrantha</name>
    <name type="common">bitter vine</name>
    <dbReference type="NCBI Taxonomy" id="192012"/>
    <lineage>
        <taxon>Eukaryota</taxon>
        <taxon>Viridiplantae</taxon>
        <taxon>Streptophyta</taxon>
        <taxon>Embryophyta</taxon>
        <taxon>Tracheophyta</taxon>
        <taxon>Spermatophyta</taxon>
        <taxon>Magnoliopsida</taxon>
        <taxon>eudicotyledons</taxon>
        <taxon>Gunneridae</taxon>
        <taxon>Pentapetalae</taxon>
        <taxon>asterids</taxon>
        <taxon>campanulids</taxon>
        <taxon>Asterales</taxon>
        <taxon>Asteraceae</taxon>
        <taxon>Asteroideae</taxon>
        <taxon>Heliantheae alliance</taxon>
        <taxon>Eupatorieae</taxon>
        <taxon>Mikania</taxon>
    </lineage>
</organism>
<sequence>MSMCHFLLSPGYYWLTLLFLSFSTITKKGFHLDVRWECKRQRNHSECEEIANVAANQESDNRNHQTERIDINMGVFRGRSMVAEAPPFSIEIATEGGIIIESVRINPIRLGSRVLCGIRNSLLQIAIEDVVHNLSMKGGCGTIPDIRLRKLTRTTAQNKEVHAKRTRRAYSVRTIGDLPPTMPGIP</sequence>
<protein>
    <submittedName>
        <fullName evidence="1">Uncharacterized protein</fullName>
    </submittedName>
</protein>
<name>A0A5N6LCN2_9ASTR</name>
<reference evidence="1 2" key="1">
    <citation type="submission" date="2019-05" db="EMBL/GenBank/DDBJ databases">
        <title>Mikania micrantha, genome provides insights into the molecular mechanism of rapid growth.</title>
        <authorList>
            <person name="Liu B."/>
        </authorList>
    </citation>
    <scope>NUCLEOTIDE SEQUENCE [LARGE SCALE GENOMIC DNA]</scope>
    <source>
        <strain evidence="1">NLD-2019</strain>
        <tissue evidence="1">Leaf</tissue>
    </source>
</reference>
<evidence type="ECO:0000313" key="1">
    <source>
        <dbReference type="EMBL" id="KAD0468661.1"/>
    </source>
</evidence>
<comment type="caution">
    <text evidence="1">The sequence shown here is derived from an EMBL/GenBank/DDBJ whole genome shotgun (WGS) entry which is preliminary data.</text>
</comment>
<accession>A0A5N6LCN2</accession>
<gene>
    <name evidence="1" type="ORF">E3N88_44235</name>
</gene>
<dbReference type="EMBL" id="SZYD01001656">
    <property type="protein sequence ID" value="KAD0468661.1"/>
    <property type="molecule type" value="Genomic_DNA"/>
</dbReference>
<keyword evidence="2" id="KW-1185">Reference proteome</keyword>